<dbReference type="GO" id="GO:0141197">
    <property type="term" value="F:4-hydroxy-3-methylbut-2-enyl-diphosphate synthase activity (flavodoxin)"/>
    <property type="evidence" value="ECO:0007669"/>
    <property type="project" value="UniProtKB-EC"/>
</dbReference>
<evidence type="ECO:0000256" key="2">
    <source>
        <dbReference type="ARBA" id="ARBA00022723"/>
    </source>
</evidence>
<evidence type="ECO:0000259" key="9">
    <source>
        <dbReference type="Pfam" id="PF26540"/>
    </source>
</evidence>
<dbReference type="InterPro" id="IPR017178">
    <property type="entry name" value="IspG_atypical"/>
</dbReference>
<evidence type="ECO:0000256" key="4">
    <source>
        <dbReference type="ARBA" id="ARBA00023004"/>
    </source>
</evidence>
<comment type="cofactor">
    <cofactor evidence="7">
        <name>[4Fe-4S] cluster</name>
        <dbReference type="ChEBI" id="CHEBI:49883"/>
    </cofactor>
    <text evidence="7">Binds 1 [4Fe-4S] cluster.</text>
</comment>
<evidence type="ECO:0000256" key="3">
    <source>
        <dbReference type="ARBA" id="ARBA00023002"/>
    </source>
</evidence>
<feature type="domain" description="IspG C-terminal" evidence="9">
    <location>
        <begin position="476"/>
        <end position="563"/>
    </location>
</feature>
<dbReference type="InterPro" id="IPR058578">
    <property type="entry name" value="IspG_TIM"/>
</dbReference>
<dbReference type="PANTHER" id="PTHR30454">
    <property type="entry name" value="4-HYDROXY-3-METHYLBUT-2-EN-1-YL DIPHOSPHATE SYNTHASE"/>
    <property type="match status" value="1"/>
</dbReference>
<dbReference type="Gene3D" id="3.30.413.10">
    <property type="entry name" value="Sulfite Reductase Hemoprotein, domain 1"/>
    <property type="match status" value="1"/>
</dbReference>
<dbReference type="InterPro" id="IPR004588">
    <property type="entry name" value="IspG_bac-typ"/>
</dbReference>
<dbReference type="InterPro" id="IPR058579">
    <property type="entry name" value="IspG_C"/>
</dbReference>
<keyword evidence="5 7" id="KW-0411">Iron-sulfur</keyword>
<keyword evidence="1 7" id="KW-0004">4Fe-4S</keyword>
<comment type="catalytic activity">
    <reaction evidence="7">
        <text>(2E)-4-hydroxy-3-methylbut-2-enyl diphosphate + oxidized [flavodoxin] + H2O + 2 H(+) = 2-C-methyl-D-erythritol 2,4-cyclic diphosphate + reduced [flavodoxin]</text>
        <dbReference type="Rhea" id="RHEA:43604"/>
        <dbReference type="Rhea" id="RHEA-COMP:10622"/>
        <dbReference type="Rhea" id="RHEA-COMP:10623"/>
        <dbReference type="ChEBI" id="CHEBI:15377"/>
        <dbReference type="ChEBI" id="CHEBI:15378"/>
        <dbReference type="ChEBI" id="CHEBI:57618"/>
        <dbReference type="ChEBI" id="CHEBI:58210"/>
        <dbReference type="ChEBI" id="CHEBI:58483"/>
        <dbReference type="ChEBI" id="CHEBI:128753"/>
        <dbReference type="EC" id="1.17.7.3"/>
    </reaction>
</comment>
<evidence type="ECO:0000256" key="6">
    <source>
        <dbReference type="ARBA" id="ARBA00023229"/>
    </source>
</evidence>
<dbReference type="SUPFAM" id="SSF56014">
    <property type="entry name" value="Nitrite and sulphite reductase 4Fe-4S domain-like"/>
    <property type="match status" value="1"/>
</dbReference>
<evidence type="ECO:0000313" key="10">
    <source>
        <dbReference type="EMBL" id="PCI30481.1"/>
    </source>
</evidence>
<dbReference type="Pfam" id="PF26540">
    <property type="entry name" value="GcpE_C"/>
    <property type="match status" value="1"/>
</dbReference>
<evidence type="ECO:0000256" key="7">
    <source>
        <dbReference type="HAMAP-Rule" id="MF_00159"/>
    </source>
</evidence>
<gene>
    <name evidence="7 10" type="primary">ispG</name>
    <name evidence="10" type="ORF">COB67_01485</name>
</gene>
<dbReference type="UniPathway" id="UPA00056">
    <property type="reaction ID" value="UER00096"/>
</dbReference>
<evidence type="ECO:0000313" key="11">
    <source>
        <dbReference type="Proteomes" id="UP000218113"/>
    </source>
</evidence>
<protein>
    <recommendedName>
        <fullName evidence="7">4-hydroxy-3-methylbut-2-en-1-yl diphosphate synthase (flavodoxin)</fullName>
        <ecNumber evidence="7">1.17.7.3</ecNumber>
    </recommendedName>
    <alternativeName>
        <fullName evidence="7">1-hydroxy-2-methyl-2-(E)-butenyl 4-diphosphate synthase</fullName>
    </alternativeName>
</protein>
<organism evidence="10 11">
    <name type="scientific">SAR324 cluster bacterium</name>
    <dbReference type="NCBI Taxonomy" id="2024889"/>
    <lineage>
        <taxon>Bacteria</taxon>
        <taxon>Deltaproteobacteria</taxon>
        <taxon>SAR324 cluster</taxon>
    </lineage>
</organism>
<dbReference type="NCBIfam" id="TIGR00612">
    <property type="entry name" value="ispG_gcpE"/>
    <property type="match status" value="1"/>
</dbReference>
<keyword evidence="2 7" id="KW-0479">Metal-binding</keyword>
<keyword evidence="6 7" id="KW-0414">Isoprene biosynthesis</keyword>
<name>A0A2A4TAU9_9DELT</name>
<dbReference type="FunFam" id="3.30.413.10:FF:000006">
    <property type="entry name" value="4-hydroxy-3-methylbut-2-en-1-yl diphosphate synthase (flavodoxin)"/>
    <property type="match status" value="1"/>
</dbReference>
<dbReference type="InterPro" id="IPR045854">
    <property type="entry name" value="NO2/SO3_Rdtase_4Fe4S_sf"/>
</dbReference>
<evidence type="ECO:0000256" key="1">
    <source>
        <dbReference type="ARBA" id="ARBA00022485"/>
    </source>
</evidence>
<dbReference type="GO" id="GO:0051539">
    <property type="term" value="F:4 iron, 4 sulfur cluster binding"/>
    <property type="evidence" value="ECO:0007669"/>
    <property type="project" value="UniProtKB-UniRule"/>
</dbReference>
<proteinExistence type="inferred from homology"/>
<keyword evidence="3 7" id="KW-0560">Oxidoreductase</keyword>
<sequence length="571" mass="63294">MTQLDYPFQYRRQATRTVRIGSLKIGGDAPVLLQSMLSSATTDVMACLNEIKRLHEVHCPLIRITIPSRKDLNAIPEIRRLMREEGLDIPLVADIHFSPELALDACEFFDKIRINPGNYSDAPKNSKRSNQEQEFEEGYQKLREALIPLAKKLQQYDRALRIGVNHGSLSSRIIERYGDSPLGMVQSALETVGVFEEMGFDQMVISLKSSNPVVVQKAYRLLVASQPETNQIPLHLGVTEAGNGLMARVKSLAGIGALLMDGIGDTVRVSLTEHSANEIIFGEQLLGALESHRVMPLKQSKEVWSRPLNHQRVVNKQAETGTIKIGQAAHIQVGVVGGTVLPAIEIPFIPEFFLEETTAGYRFSKQSLPLKQISLQQLINDDFEKANCSALLINDQAPLRTIRRYYASQTEESSLPIGMLLPILSEDLAFEVELSCLLSEGLLDFLIIPDGISGEQLRRLLLLLQATRSKTFVTDFIACPSCGRTLFDLESTTAAIKEKTHHLKGLKIGIMGCIVNGPGEMADADFGYVGSGKGKIDLYYGQSKVQRNIDEKDAVAALIQLIKDKEMWVEQ</sequence>
<dbReference type="HAMAP" id="MF_00159">
    <property type="entry name" value="IspG"/>
    <property type="match status" value="1"/>
</dbReference>
<evidence type="ECO:0000259" key="8">
    <source>
        <dbReference type="Pfam" id="PF04551"/>
    </source>
</evidence>
<dbReference type="GO" id="GO:0016114">
    <property type="term" value="P:terpenoid biosynthetic process"/>
    <property type="evidence" value="ECO:0007669"/>
    <property type="project" value="InterPro"/>
</dbReference>
<comment type="caution">
    <text evidence="10">The sequence shown here is derived from an EMBL/GenBank/DDBJ whole genome shotgun (WGS) entry which is preliminary data.</text>
</comment>
<dbReference type="Gene3D" id="3.20.20.20">
    <property type="entry name" value="Dihydropteroate synthase-like"/>
    <property type="match status" value="1"/>
</dbReference>
<dbReference type="GO" id="GO:0046429">
    <property type="term" value="F:4-hydroxy-3-methylbut-2-en-1-yl diphosphate synthase activity (ferredoxin)"/>
    <property type="evidence" value="ECO:0007669"/>
    <property type="project" value="UniProtKB-UniRule"/>
</dbReference>
<reference evidence="11" key="1">
    <citation type="submission" date="2017-08" db="EMBL/GenBank/DDBJ databases">
        <title>A dynamic microbial community with high functional redundancy inhabits the cold, oxic subseafloor aquifer.</title>
        <authorList>
            <person name="Tully B.J."/>
            <person name="Wheat C.G."/>
            <person name="Glazer B.T."/>
            <person name="Huber J.A."/>
        </authorList>
    </citation>
    <scope>NUCLEOTIDE SEQUENCE [LARGE SCALE GENOMIC DNA]</scope>
</reference>
<dbReference type="EMBL" id="NVSR01000004">
    <property type="protein sequence ID" value="PCI30481.1"/>
    <property type="molecule type" value="Genomic_DNA"/>
</dbReference>
<dbReference type="GO" id="GO:0005506">
    <property type="term" value="F:iron ion binding"/>
    <property type="evidence" value="ECO:0007669"/>
    <property type="project" value="InterPro"/>
</dbReference>
<dbReference type="PIRSF" id="PIRSF037336">
    <property type="entry name" value="IspG_like"/>
    <property type="match status" value="1"/>
</dbReference>
<feature type="binding site" evidence="7">
    <location>
        <position position="479"/>
    </location>
    <ligand>
        <name>[4Fe-4S] cluster</name>
        <dbReference type="ChEBI" id="CHEBI:49883"/>
    </ligand>
</feature>
<dbReference type="PANTHER" id="PTHR30454:SF0">
    <property type="entry name" value="4-HYDROXY-3-METHYLBUT-2-EN-1-YL DIPHOSPHATE SYNTHASE (FERREDOXIN), CHLOROPLASTIC"/>
    <property type="match status" value="1"/>
</dbReference>
<dbReference type="AlphaFoldDB" id="A0A2A4TAU9"/>
<comment type="function">
    <text evidence="7">Converts 2C-methyl-D-erythritol 2,4-cyclodiphosphate (ME-2,4cPP) into 1-hydroxy-2-methyl-2-(E)-butenyl 4-diphosphate.</text>
</comment>
<keyword evidence="4 7" id="KW-0408">Iron</keyword>
<comment type="similarity">
    <text evidence="7">Belongs to the IspG family.</text>
</comment>
<dbReference type="EC" id="1.17.7.3" evidence="7"/>
<feature type="binding site" evidence="7">
    <location>
        <position position="520"/>
    </location>
    <ligand>
        <name>[4Fe-4S] cluster</name>
        <dbReference type="ChEBI" id="CHEBI:49883"/>
    </ligand>
</feature>
<accession>A0A2A4TAU9</accession>
<dbReference type="Proteomes" id="UP000218113">
    <property type="component" value="Unassembled WGS sequence"/>
</dbReference>
<feature type="domain" description="IspG TIM-barrel" evidence="8">
    <location>
        <begin position="15"/>
        <end position="281"/>
    </location>
</feature>
<comment type="pathway">
    <text evidence="7">Isoprenoid biosynthesis; isopentenyl diphosphate biosynthesis via DXP pathway; isopentenyl diphosphate from 1-deoxy-D-xylulose 5-phosphate: step 5/6.</text>
</comment>
<feature type="binding site" evidence="7">
    <location>
        <position position="482"/>
    </location>
    <ligand>
        <name>[4Fe-4S] cluster</name>
        <dbReference type="ChEBI" id="CHEBI:49883"/>
    </ligand>
</feature>
<dbReference type="GO" id="GO:0019288">
    <property type="term" value="P:isopentenyl diphosphate biosynthetic process, methylerythritol 4-phosphate pathway"/>
    <property type="evidence" value="ECO:0007669"/>
    <property type="project" value="UniProtKB-UniRule"/>
</dbReference>
<dbReference type="Pfam" id="PF04551">
    <property type="entry name" value="GcpE"/>
    <property type="match status" value="1"/>
</dbReference>
<dbReference type="InterPro" id="IPR011005">
    <property type="entry name" value="Dihydropteroate_synth-like_sf"/>
</dbReference>
<feature type="binding site" evidence="7">
    <location>
        <position position="513"/>
    </location>
    <ligand>
        <name>[4Fe-4S] cluster</name>
        <dbReference type="ChEBI" id="CHEBI:49883"/>
    </ligand>
</feature>
<evidence type="ECO:0000256" key="5">
    <source>
        <dbReference type="ARBA" id="ARBA00023014"/>
    </source>
</evidence>